<dbReference type="STRING" id="1742972.COMA1_10183"/>
<reference evidence="2 3" key="1">
    <citation type="submission" date="2015-10" db="EMBL/GenBank/DDBJ databases">
        <authorList>
            <person name="Gilbert D.G."/>
        </authorList>
    </citation>
    <scope>NUCLEOTIDE SEQUENCE [LARGE SCALE GENOMIC DNA]</scope>
    <source>
        <strain evidence="2">COMA1</strain>
    </source>
</reference>
<keyword evidence="1" id="KW-0732">Signal</keyword>
<keyword evidence="3" id="KW-1185">Reference proteome</keyword>
<dbReference type="Proteomes" id="UP000199032">
    <property type="component" value="Unassembled WGS sequence"/>
</dbReference>
<dbReference type="AlphaFoldDB" id="A0A0S4L6X3"/>
<feature type="signal peptide" evidence="1">
    <location>
        <begin position="1"/>
        <end position="26"/>
    </location>
</feature>
<gene>
    <name evidence="2" type="ORF">COMA1_10183</name>
</gene>
<accession>A0A0S4L6X3</accession>
<evidence type="ECO:0000313" key="2">
    <source>
        <dbReference type="EMBL" id="CUS31606.1"/>
    </source>
</evidence>
<name>A0A0S4L6X3_9BACT</name>
<evidence type="ECO:0008006" key="4">
    <source>
        <dbReference type="Google" id="ProtNLM"/>
    </source>
</evidence>
<organism evidence="2 3">
    <name type="scientific">Candidatus Nitrospira nitrosa</name>
    <dbReference type="NCBI Taxonomy" id="1742972"/>
    <lineage>
        <taxon>Bacteria</taxon>
        <taxon>Pseudomonadati</taxon>
        <taxon>Nitrospirota</taxon>
        <taxon>Nitrospiria</taxon>
        <taxon>Nitrospirales</taxon>
        <taxon>Nitrospiraceae</taxon>
        <taxon>Nitrospira</taxon>
    </lineage>
</organism>
<protein>
    <recommendedName>
        <fullName evidence="4">Secreted protein</fullName>
    </recommendedName>
</protein>
<proteinExistence type="predicted"/>
<evidence type="ECO:0000256" key="1">
    <source>
        <dbReference type="SAM" id="SignalP"/>
    </source>
</evidence>
<dbReference type="EMBL" id="CZQA01000001">
    <property type="protein sequence ID" value="CUS31606.1"/>
    <property type="molecule type" value="Genomic_DNA"/>
</dbReference>
<dbReference type="PROSITE" id="PS51257">
    <property type="entry name" value="PROKAR_LIPOPROTEIN"/>
    <property type="match status" value="1"/>
</dbReference>
<feature type="chain" id="PRO_5006623767" description="Secreted protein" evidence="1">
    <location>
        <begin position="27"/>
        <end position="289"/>
    </location>
</feature>
<evidence type="ECO:0000313" key="3">
    <source>
        <dbReference type="Proteomes" id="UP000199032"/>
    </source>
</evidence>
<sequence length="289" mass="31612">MVLQRRIMTWCVGVAACLCCGPDVFAHGPQAVPPSENSEIRAVVEQDVSWDTIEWTERRYKIEAVGFKARNETGWDWWGSDEVMVGTEDAKGWTVSAELSSVDSGEFYSFDPVRSCVVAVRAGIVVLGKTSVCDEAGEPTPLSFGVELWEKDVFGWRTGFCKALPPGKDLHAGPHCADDGSGADFIGRARVDLSALDLEAVLPNVGDEHIETVVLSPCPSGEVCSDADLPDYSFTFRVTRVRDARVELRSLLDETMHRTGARSELEAIVTGLRSLRAPSPRQVEPSLPR</sequence>